<sequence length="280" mass="29605">MSNAEQQEFWNAQAGPIWVAQMENMDRALAPVLDHVLGAAHIRRGDRVLDIGCGAGTSTAAAARLAGHDGSACGLDISHALLAHARLSTADAPGLTFIQGDAQTFDFEPDQFDAMISRFGVMFFENTQAAFANIASGLRPGAQLSFATWGDIAENPYFTMPAAIAKTVIGAVPKTDPDAPGPFALRDRQKVVALLDAAGLVEIKARVLPLDLTPPGDAAQVAQLLCDIGPAQRALTHFEANDADRARLVDALIAGLEPFETPKGIRIPAQINLFTARTKG</sequence>
<evidence type="ECO:0000256" key="3">
    <source>
        <dbReference type="ARBA" id="ARBA00022679"/>
    </source>
</evidence>
<dbReference type="Pfam" id="PF13649">
    <property type="entry name" value="Methyltransf_25"/>
    <property type="match status" value="1"/>
</dbReference>
<keyword evidence="4" id="KW-0949">S-adenosyl-L-methionine</keyword>
<accession>A0ABW2B1Y0</accession>
<dbReference type="GO" id="GO:0032259">
    <property type="term" value="P:methylation"/>
    <property type="evidence" value="ECO:0007669"/>
    <property type="project" value="UniProtKB-KW"/>
</dbReference>
<dbReference type="GO" id="GO:0008168">
    <property type="term" value="F:methyltransferase activity"/>
    <property type="evidence" value="ECO:0007669"/>
    <property type="project" value="UniProtKB-KW"/>
</dbReference>
<comment type="caution">
    <text evidence="7">The sequence shown here is derived from an EMBL/GenBank/DDBJ whole genome shotgun (WGS) entry which is preliminary data.</text>
</comment>
<dbReference type="Gene3D" id="3.40.50.150">
    <property type="entry name" value="Vaccinia Virus protein VP39"/>
    <property type="match status" value="1"/>
</dbReference>
<protein>
    <submittedName>
        <fullName evidence="7">Class I SAM-dependent methyltransferase</fullName>
        <ecNumber evidence="7">2.1.1.-</ecNumber>
    </submittedName>
</protein>
<proteinExistence type="inferred from homology"/>
<evidence type="ECO:0000256" key="5">
    <source>
        <dbReference type="ARBA" id="ARBA00023098"/>
    </source>
</evidence>
<keyword evidence="8" id="KW-1185">Reference proteome</keyword>
<evidence type="ECO:0000259" key="6">
    <source>
        <dbReference type="Pfam" id="PF13649"/>
    </source>
</evidence>
<evidence type="ECO:0000313" key="7">
    <source>
        <dbReference type="EMBL" id="MFC6759709.1"/>
    </source>
</evidence>
<dbReference type="EMBL" id="JBHSWG010000001">
    <property type="protein sequence ID" value="MFC6759709.1"/>
    <property type="molecule type" value="Genomic_DNA"/>
</dbReference>
<dbReference type="SUPFAM" id="SSF53335">
    <property type="entry name" value="S-adenosyl-L-methionine-dependent methyltransferases"/>
    <property type="match status" value="1"/>
</dbReference>
<reference evidence="8" key="1">
    <citation type="journal article" date="2019" name="Int. J. Syst. Evol. Microbiol.">
        <title>The Global Catalogue of Microorganisms (GCM) 10K type strain sequencing project: providing services to taxonomists for standard genome sequencing and annotation.</title>
        <authorList>
            <consortium name="The Broad Institute Genomics Platform"/>
            <consortium name="The Broad Institute Genome Sequencing Center for Infectious Disease"/>
            <person name="Wu L."/>
            <person name="Ma J."/>
        </authorList>
    </citation>
    <scope>NUCLEOTIDE SEQUENCE [LARGE SCALE GENOMIC DNA]</scope>
    <source>
        <strain evidence="8">CCUG 66188</strain>
    </source>
</reference>
<keyword evidence="5" id="KW-0443">Lipid metabolism</keyword>
<dbReference type="Proteomes" id="UP001596353">
    <property type="component" value="Unassembled WGS sequence"/>
</dbReference>
<keyword evidence="3 7" id="KW-0808">Transferase</keyword>
<evidence type="ECO:0000313" key="8">
    <source>
        <dbReference type="Proteomes" id="UP001596353"/>
    </source>
</evidence>
<evidence type="ECO:0000256" key="2">
    <source>
        <dbReference type="ARBA" id="ARBA00022603"/>
    </source>
</evidence>
<dbReference type="EC" id="2.1.1.-" evidence="7"/>
<gene>
    <name evidence="7" type="ORF">ACFQFQ_09745</name>
</gene>
<feature type="domain" description="Methyltransferase" evidence="6">
    <location>
        <begin position="48"/>
        <end position="141"/>
    </location>
</feature>
<dbReference type="PANTHER" id="PTHR43667">
    <property type="entry name" value="CYCLOPROPANE-FATTY-ACYL-PHOSPHOLIPID SYNTHASE"/>
    <property type="match status" value="1"/>
</dbReference>
<name>A0ABW2B1Y0_9RHOB</name>
<dbReference type="InterPro" id="IPR041698">
    <property type="entry name" value="Methyltransf_25"/>
</dbReference>
<evidence type="ECO:0000256" key="4">
    <source>
        <dbReference type="ARBA" id="ARBA00022691"/>
    </source>
</evidence>
<dbReference type="CDD" id="cd02440">
    <property type="entry name" value="AdoMet_MTases"/>
    <property type="match status" value="1"/>
</dbReference>
<organism evidence="7 8">
    <name type="scientific">Sulfitobacter porphyrae</name>
    <dbReference type="NCBI Taxonomy" id="1246864"/>
    <lineage>
        <taxon>Bacteria</taxon>
        <taxon>Pseudomonadati</taxon>
        <taxon>Pseudomonadota</taxon>
        <taxon>Alphaproteobacteria</taxon>
        <taxon>Rhodobacterales</taxon>
        <taxon>Roseobacteraceae</taxon>
        <taxon>Sulfitobacter</taxon>
    </lineage>
</organism>
<dbReference type="InterPro" id="IPR029063">
    <property type="entry name" value="SAM-dependent_MTases_sf"/>
</dbReference>
<evidence type="ECO:0000256" key="1">
    <source>
        <dbReference type="ARBA" id="ARBA00010815"/>
    </source>
</evidence>
<dbReference type="InterPro" id="IPR050723">
    <property type="entry name" value="CFA/CMAS"/>
</dbReference>
<keyword evidence="2 7" id="KW-0489">Methyltransferase</keyword>
<dbReference type="PANTHER" id="PTHR43667:SF1">
    <property type="entry name" value="CYCLOPROPANE-FATTY-ACYL-PHOSPHOLIPID SYNTHASE"/>
    <property type="match status" value="1"/>
</dbReference>
<comment type="similarity">
    <text evidence="1">Belongs to the CFA/CMAS family.</text>
</comment>